<feature type="region of interest" description="Disordered" evidence="1">
    <location>
        <begin position="104"/>
        <end position="135"/>
    </location>
</feature>
<comment type="caution">
    <text evidence="3">The sequence shown here is derived from an EMBL/GenBank/DDBJ whole genome shotgun (WGS) entry which is preliminary data.</text>
</comment>
<feature type="transmembrane region" description="Helical" evidence="2">
    <location>
        <begin position="39"/>
        <end position="63"/>
    </location>
</feature>
<gene>
    <name evidence="3" type="ORF">FHX47_000955</name>
</gene>
<evidence type="ECO:0000313" key="3">
    <source>
        <dbReference type="EMBL" id="MBB3667362.1"/>
    </source>
</evidence>
<name>A0A7W5TRL7_9MICC</name>
<protein>
    <submittedName>
        <fullName evidence="3">Uncharacterized protein</fullName>
    </submittedName>
</protein>
<feature type="transmembrane region" description="Helical" evidence="2">
    <location>
        <begin position="69"/>
        <end position="88"/>
    </location>
</feature>
<dbReference type="AlphaFoldDB" id="A0A7W5TRL7"/>
<organism evidence="3 4">
    <name type="scientific">Garicola koreensis</name>
    <dbReference type="NCBI Taxonomy" id="1262554"/>
    <lineage>
        <taxon>Bacteria</taxon>
        <taxon>Bacillati</taxon>
        <taxon>Actinomycetota</taxon>
        <taxon>Actinomycetes</taxon>
        <taxon>Micrococcales</taxon>
        <taxon>Micrococcaceae</taxon>
        <taxon>Garicola</taxon>
    </lineage>
</organism>
<accession>A0A7W5TRL7</accession>
<dbReference type="EMBL" id="JACIBT010000001">
    <property type="protein sequence ID" value="MBB3667362.1"/>
    <property type="molecule type" value="Genomic_DNA"/>
</dbReference>
<reference evidence="3 4" key="1">
    <citation type="submission" date="2020-08" db="EMBL/GenBank/DDBJ databases">
        <title>Sequencing the genomes of 1000 actinobacteria strains.</title>
        <authorList>
            <person name="Klenk H.-P."/>
        </authorList>
    </citation>
    <scope>NUCLEOTIDE SEQUENCE [LARGE SCALE GENOMIC DNA]</scope>
    <source>
        <strain evidence="3 4">DSM 28238</strain>
    </source>
</reference>
<evidence type="ECO:0000256" key="1">
    <source>
        <dbReference type="SAM" id="MobiDB-lite"/>
    </source>
</evidence>
<evidence type="ECO:0000256" key="2">
    <source>
        <dbReference type="SAM" id="Phobius"/>
    </source>
</evidence>
<keyword evidence="2" id="KW-0472">Membrane</keyword>
<dbReference type="Proteomes" id="UP000547528">
    <property type="component" value="Unassembled WGS sequence"/>
</dbReference>
<evidence type="ECO:0000313" key="4">
    <source>
        <dbReference type="Proteomes" id="UP000547528"/>
    </source>
</evidence>
<proteinExistence type="predicted"/>
<dbReference type="RefSeq" id="WP_183357688.1">
    <property type="nucleotide sequence ID" value="NZ_BAABKR010000001.1"/>
</dbReference>
<sequence>MATSQTAASRATVRDVEQKPQAADEFIHHDHIGHGSTPAAWALCIIVIIGSVLAAVGFIGLAWSSQWAILIWIGAALMPVAIVVGVMMKRMGYGVEMDANAVLRRGGNPREHSGPAAGQQTPGAAQTRQPEPSVR</sequence>
<keyword evidence="2" id="KW-1133">Transmembrane helix</keyword>
<keyword evidence="2" id="KW-0812">Transmembrane</keyword>
<dbReference type="NCBIfam" id="NF041681">
    <property type="entry name" value="HGxxPAAW"/>
    <property type="match status" value="1"/>
</dbReference>
<keyword evidence="4" id="KW-1185">Reference proteome</keyword>
<feature type="compositionally biased region" description="Low complexity" evidence="1">
    <location>
        <begin position="114"/>
        <end position="135"/>
    </location>
</feature>